<reference evidence="1 2" key="1">
    <citation type="journal article" date="2021" name="Hortic Res">
        <title>The domestication of Cucurbita argyrosperma as revealed by the genome of its wild relative.</title>
        <authorList>
            <person name="Barrera-Redondo J."/>
            <person name="Sanchez-de la Vega G."/>
            <person name="Aguirre-Liguori J.A."/>
            <person name="Castellanos-Morales G."/>
            <person name="Gutierrez-Guerrero Y.T."/>
            <person name="Aguirre-Dugua X."/>
            <person name="Aguirre-Planter E."/>
            <person name="Tenaillon M.I."/>
            <person name="Lira-Saade R."/>
            <person name="Eguiarte L.E."/>
        </authorList>
    </citation>
    <scope>NUCLEOTIDE SEQUENCE [LARGE SCALE GENOMIC DNA]</scope>
    <source>
        <strain evidence="1">JBR-2021</strain>
    </source>
</reference>
<dbReference type="EMBL" id="JAGKQH010000010">
    <property type="protein sequence ID" value="KAG6590184.1"/>
    <property type="molecule type" value="Genomic_DNA"/>
</dbReference>
<gene>
    <name evidence="1" type="ORF">SDJN03_15607</name>
</gene>
<evidence type="ECO:0000313" key="1">
    <source>
        <dbReference type="EMBL" id="KAG6590184.1"/>
    </source>
</evidence>
<protein>
    <submittedName>
        <fullName evidence="1">Uncharacterized protein</fullName>
    </submittedName>
</protein>
<accession>A0AAV6N337</accession>
<dbReference type="AlphaFoldDB" id="A0AAV6N337"/>
<sequence>MWLDCHCIALPENHGLSSQKLSILPKSGWRGTLVIYAQVLEEYSNCITPIEHTCSSLMSCCMAVVTLLDIKRATDITYKAVAEYGLNQTLQRLLVVGR</sequence>
<comment type="caution">
    <text evidence="1">The sequence shown here is derived from an EMBL/GenBank/DDBJ whole genome shotgun (WGS) entry which is preliminary data.</text>
</comment>
<evidence type="ECO:0000313" key="2">
    <source>
        <dbReference type="Proteomes" id="UP000685013"/>
    </source>
</evidence>
<name>A0AAV6N337_9ROSI</name>
<organism evidence="1 2">
    <name type="scientific">Cucurbita argyrosperma subsp. sororia</name>
    <dbReference type="NCBI Taxonomy" id="37648"/>
    <lineage>
        <taxon>Eukaryota</taxon>
        <taxon>Viridiplantae</taxon>
        <taxon>Streptophyta</taxon>
        <taxon>Embryophyta</taxon>
        <taxon>Tracheophyta</taxon>
        <taxon>Spermatophyta</taxon>
        <taxon>Magnoliopsida</taxon>
        <taxon>eudicotyledons</taxon>
        <taxon>Gunneridae</taxon>
        <taxon>Pentapetalae</taxon>
        <taxon>rosids</taxon>
        <taxon>fabids</taxon>
        <taxon>Cucurbitales</taxon>
        <taxon>Cucurbitaceae</taxon>
        <taxon>Cucurbiteae</taxon>
        <taxon>Cucurbita</taxon>
    </lineage>
</organism>
<proteinExistence type="predicted"/>
<keyword evidence="2" id="KW-1185">Reference proteome</keyword>
<dbReference type="Proteomes" id="UP000685013">
    <property type="component" value="Chromosome 10"/>
</dbReference>
<feature type="non-terminal residue" evidence="1">
    <location>
        <position position="1"/>
    </location>
</feature>